<evidence type="ECO:0000259" key="2">
    <source>
        <dbReference type="Pfam" id="PF02719"/>
    </source>
</evidence>
<accession>A0A0F8Y9T3</accession>
<comment type="caution">
    <text evidence="3">The sequence shown here is derived from an EMBL/GenBank/DDBJ whole genome shotgun (WGS) entry which is preliminary data.</text>
</comment>
<dbReference type="EMBL" id="LAZR01070133">
    <property type="protein sequence ID" value="KKK44931.1"/>
    <property type="molecule type" value="Genomic_DNA"/>
</dbReference>
<dbReference type="Gene3D" id="3.40.50.720">
    <property type="entry name" value="NAD(P)-binding Rossmann-like Domain"/>
    <property type="match status" value="1"/>
</dbReference>
<feature type="domain" description="Polysaccharide biosynthesis protein CapD-like" evidence="2">
    <location>
        <begin position="1"/>
        <end position="251"/>
    </location>
</feature>
<feature type="non-terminal residue" evidence="3">
    <location>
        <position position="1"/>
    </location>
</feature>
<gene>
    <name evidence="3" type="ORF">LCGC14_3166310</name>
</gene>
<dbReference type="SUPFAM" id="SSF51735">
    <property type="entry name" value="NAD(P)-binding Rossmann-fold domains"/>
    <property type="match status" value="1"/>
</dbReference>
<name>A0A0F8Y9T3_9ZZZZ</name>
<organism evidence="3">
    <name type="scientific">marine sediment metagenome</name>
    <dbReference type="NCBI Taxonomy" id="412755"/>
    <lineage>
        <taxon>unclassified sequences</taxon>
        <taxon>metagenomes</taxon>
        <taxon>ecological metagenomes</taxon>
    </lineage>
</organism>
<proteinExistence type="inferred from homology"/>
<reference evidence="3" key="1">
    <citation type="journal article" date="2015" name="Nature">
        <title>Complex archaea that bridge the gap between prokaryotes and eukaryotes.</title>
        <authorList>
            <person name="Spang A."/>
            <person name="Saw J.H."/>
            <person name="Jorgensen S.L."/>
            <person name="Zaremba-Niedzwiedzka K."/>
            <person name="Martijn J."/>
            <person name="Lind A.E."/>
            <person name="van Eijk R."/>
            <person name="Schleper C."/>
            <person name="Guy L."/>
            <person name="Ettema T.J."/>
        </authorList>
    </citation>
    <scope>NUCLEOTIDE SEQUENCE</scope>
</reference>
<protein>
    <recommendedName>
        <fullName evidence="2">Polysaccharide biosynthesis protein CapD-like domain-containing protein</fullName>
    </recommendedName>
</protein>
<dbReference type="AlphaFoldDB" id="A0A0F8Y9T3"/>
<comment type="similarity">
    <text evidence="1">Belongs to the polysaccharide synthase family.</text>
</comment>
<sequence>RRKESIIYTINKHKPDVLINVAALKHIDICEKNPYESVQTNILGNQNIIESIEESHHRIKGLIFTSTDKACKPINVYGMCKSISEKIYQNYAENVHANDIKVAIVRYGNVLESTGSVIPFFKNILGASLPDSVRPTDYKLPVTHEEMTRFFLTLDEAVNLLIDWAYHNPYSHGSIAIPKTKSMKIKDLAELLISVYDPEVNKKGLTNEEHRELIASKIEIVGIRPGEKLHEELISEEESLRTIEHDDYYLITNKIINNDPWTYSSKDDLIDTFEDGKEFLDIDLTYWDARFFTYERGIDGLKWGAYETNQSKDKIESQLWAQEINFKAAKKMST</sequence>
<dbReference type="InterPro" id="IPR036291">
    <property type="entry name" value="NAD(P)-bd_dom_sf"/>
</dbReference>
<feature type="non-terminal residue" evidence="3">
    <location>
        <position position="334"/>
    </location>
</feature>
<dbReference type="PANTHER" id="PTHR43318:SF2">
    <property type="entry name" value="UDP-N-ACETYLGLUCOSAMINE 4,6-DEHYDRATASE (INVERTING)"/>
    <property type="match status" value="1"/>
</dbReference>
<dbReference type="InterPro" id="IPR051203">
    <property type="entry name" value="Polysaccharide_Synthase-Rel"/>
</dbReference>
<evidence type="ECO:0000313" key="3">
    <source>
        <dbReference type="EMBL" id="KKK44931.1"/>
    </source>
</evidence>
<dbReference type="Pfam" id="PF02719">
    <property type="entry name" value="Polysacc_synt_2"/>
    <property type="match status" value="1"/>
</dbReference>
<dbReference type="InterPro" id="IPR003869">
    <property type="entry name" value="Polysac_CapD-like"/>
</dbReference>
<dbReference type="PANTHER" id="PTHR43318">
    <property type="entry name" value="UDP-N-ACETYLGLUCOSAMINE 4,6-DEHYDRATASE"/>
    <property type="match status" value="1"/>
</dbReference>
<evidence type="ECO:0000256" key="1">
    <source>
        <dbReference type="ARBA" id="ARBA00007430"/>
    </source>
</evidence>